<name>A0A0F9J7C8_9ZZZZ</name>
<gene>
    <name evidence="1" type="ORF">LCGC14_1488800</name>
</gene>
<dbReference type="AlphaFoldDB" id="A0A0F9J7C8"/>
<reference evidence="1" key="1">
    <citation type="journal article" date="2015" name="Nature">
        <title>Complex archaea that bridge the gap between prokaryotes and eukaryotes.</title>
        <authorList>
            <person name="Spang A."/>
            <person name="Saw J.H."/>
            <person name="Jorgensen S.L."/>
            <person name="Zaremba-Niedzwiedzka K."/>
            <person name="Martijn J."/>
            <person name="Lind A.E."/>
            <person name="van Eijk R."/>
            <person name="Schleper C."/>
            <person name="Guy L."/>
            <person name="Ettema T.J."/>
        </authorList>
    </citation>
    <scope>NUCLEOTIDE SEQUENCE</scope>
</reference>
<accession>A0A0F9J7C8</accession>
<sequence>MSTTISVDEKQLQKLIGDRNQCQDKITSMQHACNKELERRRDAEGTIKKLKGIIDRAIEESDETNTKSASDAVQDMLGVLCEADEII</sequence>
<proteinExistence type="predicted"/>
<dbReference type="EMBL" id="LAZR01010683">
    <property type="protein sequence ID" value="KKM65689.1"/>
    <property type="molecule type" value="Genomic_DNA"/>
</dbReference>
<evidence type="ECO:0000313" key="1">
    <source>
        <dbReference type="EMBL" id="KKM65689.1"/>
    </source>
</evidence>
<protein>
    <submittedName>
        <fullName evidence="1">Uncharacterized protein</fullName>
    </submittedName>
</protein>
<organism evidence="1">
    <name type="scientific">marine sediment metagenome</name>
    <dbReference type="NCBI Taxonomy" id="412755"/>
    <lineage>
        <taxon>unclassified sequences</taxon>
        <taxon>metagenomes</taxon>
        <taxon>ecological metagenomes</taxon>
    </lineage>
</organism>
<comment type="caution">
    <text evidence="1">The sequence shown here is derived from an EMBL/GenBank/DDBJ whole genome shotgun (WGS) entry which is preliminary data.</text>
</comment>